<keyword evidence="3" id="KW-1185">Reference proteome</keyword>
<dbReference type="OrthoDB" id="10263751at2759"/>
<feature type="compositionally biased region" description="Basic residues" evidence="1">
    <location>
        <begin position="415"/>
        <end position="430"/>
    </location>
</feature>
<feature type="compositionally biased region" description="Low complexity" evidence="1">
    <location>
        <begin position="341"/>
        <end position="357"/>
    </location>
</feature>
<evidence type="ECO:0000256" key="1">
    <source>
        <dbReference type="SAM" id="MobiDB-lite"/>
    </source>
</evidence>
<feature type="compositionally biased region" description="Gly residues" evidence="1">
    <location>
        <begin position="81"/>
        <end position="91"/>
    </location>
</feature>
<dbReference type="Proteomes" id="UP000076532">
    <property type="component" value="Unassembled WGS sequence"/>
</dbReference>
<proteinExistence type="predicted"/>
<feature type="region of interest" description="Disordered" evidence="1">
    <location>
        <begin position="337"/>
        <end position="430"/>
    </location>
</feature>
<dbReference type="EMBL" id="KV417506">
    <property type="protein sequence ID" value="KZP27830.1"/>
    <property type="molecule type" value="Genomic_DNA"/>
</dbReference>
<feature type="compositionally biased region" description="Acidic residues" evidence="1">
    <location>
        <begin position="61"/>
        <end position="71"/>
    </location>
</feature>
<feature type="compositionally biased region" description="Basic residues" evidence="1">
    <location>
        <begin position="365"/>
        <end position="380"/>
    </location>
</feature>
<dbReference type="AlphaFoldDB" id="A0A166R2K8"/>
<accession>A0A166R2K8</accession>
<protein>
    <submittedName>
        <fullName evidence="2">Uncharacterized protein</fullName>
    </submittedName>
</protein>
<evidence type="ECO:0000313" key="2">
    <source>
        <dbReference type="EMBL" id="KZP27830.1"/>
    </source>
</evidence>
<evidence type="ECO:0000313" key="3">
    <source>
        <dbReference type="Proteomes" id="UP000076532"/>
    </source>
</evidence>
<dbReference type="STRING" id="436010.A0A166R2K8"/>
<gene>
    <name evidence="2" type="ORF">FIBSPDRAFT_282493</name>
</gene>
<reference evidence="2 3" key="1">
    <citation type="journal article" date="2016" name="Mol. Biol. Evol.">
        <title>Comparative Genomics of Early-Diverging Mushroom-Forming Fungi Provides Insights into the Origins of Lignocellulose Decay Capabilities.</title>
        <authorList>
            <person name="Nagy L.G."/>
            <person name="Riley R."/>
            <person name="Tritt A."/>
            <person name="Adam C."/>
            <person name="Daum C."/>
            <person name="Floudas D."/>
            <person name="Sun H."/>
            <person name="Yadav J.S."/>
            <person name="Pangilinan J."/>
            <person name="Larsson K.H."/>
            <person name="Matsuura K."/>
            <person name="Barry K."/>
            <person name="Labutti K."/>
            <person name="Kuo R."/>
            <person name="Ohm R.A."/>
            <person name="Bhattacharya S.S."/>
            <person name="Shirouzu T."/>
            <person name="Yoshinaga Y."/>
            <person name="Martin F.M."/>
            <person name="Grigoriev I.V."/>
            <person name="Hibbett D.S."/>
        </authorList>
    </citation>
    <scope>NUCLEOTIDE SEQUENCE [LARGE SCALE GENOMIC DNA]</scope>
    <source>
        <strain evidence="2 3">CBS 109695</strain>
    </source>
</reference>
<dbReference type="PANTHER" id="PTHR42032">
    <property type="entry name" value="YALI0E30679P"/>
    <property type="match status" value="1"/>
</dbReference>
<organism evidence="2 3">
    <name type="scientific">Athelia psychrophila</name>
    <dbReference type="NCBI Taxonomy" id="1759441"/>
    <lineage>
        <taxon>Eukaryota</taxon>
        <taxon>Fungi</taxon>
        <taxon>Dikarya</taxon>
        <taxon>Basidiomycota</taxon>
        <taxon>Agaricomycotina</taxon>
        <taxon>Agaricomycetes</taxon>
        <taxon>Agaricomycetidae</taxon>
        <taxon>Atheliales</taxon>
        <taxon>Atheliaceae</taxon>
        <taxon>Athelia</taxon>
    </lineage>
</organism>
<dbReference type="PANTHER" id="PTHR42032:SF1">
    <property type="entry name" value="YALI0E30679P"/>
    <property type="match status" value="1"/>
</dbReference>
<sequence length="430" mass="47218">MSVTSTTLLSPRRQAKQTGQTYFFHTTDFARGRRLASPIQEVQDELSDAAASEILSAEGSDSGEYDTDETETPNYRNGHGLANGSGNGNGNGQHYSGTAESMRHEDVAEYPSSALPPKLSSRADLDLSVIIALVSPIGQWLTGGDHIKNLFLMVLLVFYLHQLIQVPWELYRASLPRRPATPLPRAKDAKSRLLRLAASELRTHEHMYLAFTVLSPLLGALFLRYTLRAIAGADHMSWFSTTLFVLATGTRPWSHLLARTTEVHDAIHYPGPESAFSAARRLEAGLRRIDALERELSEVKGRVGAAPAAGVEEAYDDLSGGLEEVEKAVRRGQRKMEAARGARAQPRLPARGPAAAARARDTVRARHRLRRPRHPPRRLGARQPVPAAASYPWPIARAVRETARQAAAGDDPGRPGRRPRPHPRRAALVV</sequence>
<name>A0A166R2K8_9AGAM</name>
<feature type="region of interest" description="Disordered" evidence="1">
    <location>
        <begin position="56"/>
        <end position="115"/>
    </location>
</feature>